<feature type="chain" id="PRO_5002303532" evidence="2">
    <location>
        <begin position="24"/>
        <end position="604"/>
    </location>
</feature>
<evidence type="ECO:0000313" key="3">
    <source>
        <dbReference type="EMBL" id="CEQ42830.1"/>
    </source>
</evidence>
<reference evidence="4" key="1">
    <citation type="submission" date="2015-02" db="EMBL/GenBank/DDBJ databases">
        <authorList>
            <person name="Gon?alves P."/>
        </authorList>
    </citation>
    <scope>NUCLEOTIDE SEQUENCE [LARGE SCALE GENOMIC DNA]</scope>
</reference>
<organism evidence="3 4">
    <name type="scientific">Sporidiobolus salmonicolor</name>
    <name type="common">Yeast-like fungus</name>
    <name type="synonym">Sporobolomyces salmonicolor</name>
    <dbReference type="NCBI Taxonomy" id="5005"/>
    <lineage>
        <taxon>Eukaryota</taxon>
        <taxon>Fungi</taxon>
        <taxon>Dikarya</taxon>
        <taxon>Basidiomycota</taxon>
        <taxon>Pucciniomycotina</taxon>
        <taxon>Microbotryomycetes</taxon>
        <taxon>Sporidiobolales</taxon>
        <taxon>Sporidiobolaceae</taxon>
        <taxon>Sporobolomyces</taxon>
    </lineage>
</organism>
<evidence type="ECO:0000256" key="2">
    <source>
        <dbReference type="SAM" id="SignalP"/>
    </source>
</evidence>
<accession>A0A0D6ETC9</accession>
<dbReference type="OrthoDB" id="2526884at2759"/>
<gene>
    <name evidence="3" type="primary">SPOSA6832_04679</name>
</gene>
<dbReference type="Proteomes" id="UP000243876">
    <property type="component" value="Unassembled WGS sequence"/>
</dbReference>
<dbReference type="AlphaFoldDB" id="A0A0D6ETC9"/>
<feature type="region of interest" description="Disordered" evidence="1">
    <location>
        <begin position="580"/>
        <end position="604"/>
    </location>
</feature>
<dbReference type="EMBL" id="CENE01000037">
    <property type="protein sequence ID" value="CEQ42830.1"/>
    <property type="molecule type" value="Genomic_DNA"/>
</dbReference>
<keyword evidence="2" id="KW-0732">Signal</keyword>
<evidence type="ECO:0000313" key="4">
    <source>
        <dbReference type="Proteomes" id="UP000243876"/>
    </source>
</evidence>
<sequence>MSIPWGSLLGLALLAVSVFVLLPAPPRQPSSTPASSPARGVPYEAPGPILASRIDNLNLDGLTIIPVTHVPPIKGALRLPFIPYDVRLSLDISTSELVLSRFRVRTASFRAKDATREPMEIHAEDVDVQMKGSVGIRVRVGIERRPEAGEDRRASNVREQARTKGWSWRSSGRVEATVEHASLRTNLQLVRPFSPSDSSSPRLSVLSTALSSGLIDSLLLDGFTPFGRPLTAFVPYVRSTPLVSYPVQLFGDYLLREFVEGRPIDELLAGLDSFLGKHVDGGMYGGIVDAEREDELKTPLDAGSLVPPDASSSAPTAPPTASPAPPPTHTHAPSPSTVPSVTPLRFHAHLLGPTHLHSFALRDLSPELYRSDGRGFRNALQNLNVFTSEFKLLISGSSLKSLTFERASVAFDPPTPGSSSPPGRGGVRGGDLVLTVAPFTCTLESSFSLTADVKNPVLSWASGIDTVGEKGTSTTSVSADSLEIRLRLSKAQGGRRGSPIVLGVEEDVAALGVGGARGETEVKAVRISKFTSVESRVELGSRLGKMLGDKVVNRLLEALKVRLASSVSSLFPAKLTTVRPEWEPNNRHSSHKPLHSSSPTSSPT</sequence>
<proteinExistence type="predicted"/>
<keyword evidence="4" id="KW-1185">Reference proteome</keyword>
<feature type="compositionally biased region" description="Low complexity" evidence="1">
    <location>
        <begin position="595"/>
        <end position="604"/>
    </location>
</feature>
<feature type="signal peptide" evidence="2">
    <location>
        <begin position="1"/>
        <end position="23"/>
    </location>
</feature>
<evidence type="ECO:0000256" key="1">
    <source>
        <dbReference type="SAM" id="MobiDB-lite"/>
    </source>
</evidence>
<feature type="compositionally biased region" description="Pro residues" evidence="1">
    <location>
        <begin position="316"/>
        <end position="328"/>
    </location>
</feature>
<name>A0A0D6ETC9_SPOSA</name>
<protein>
    <submittedName>
        <fullName evidence="3">SPOSA6832_04679-mRNA-1:cds</fullName>
    </submittedName>
</protein>
<feature type="compositionally biased region" description="Low complexity" evidence="1">
    <location>
        <begin position="329"/>
        <end position="339"/>
    </location>
</feature>
<feature type="region of interest" description="Disordered" evidence="1">
    <location>
        <begin position="300"/>
        <end position="339"/>
    </location>
</feature>